<gene>
    <name evidence="1" type="ORF">E6Q11_05120</name>
</gene>
<comment type="caution">
    <text evidence="1">The sequence shown here is derived from an EMBL/GenBank/DDBJ whole genome shotgun (WGS) entry which is preliminary data.</text>
</comment>
<dbReference type="EMBL" id="SSDS01000081">
    <property type="protein sequence ID" value="TXG76183.1"/>
    <property type="molecule type" value="Genomic_DNA"/>
</dbReference>
<evidence type="ECO:0000313" key="1">
    <source>
        <dbReference type="EMBL" id="TXG76183.1"/>
    </source>
</evidence>
<evidence type="ECO:0000313" key="2">
    <source>
        <dbReference type="Proteomes" id="UP000321026"/>
    </source>
</evidence>
<sequence length="214" mass="24481">MSTYTVTLTFDSLPANNPIEAAMNMADRLRKEGADECIYIVTDEETDEVIEVDLNAITDKDALLRTLPSKIETMADIETFFRVLMENNTMYHFDDDASDLCGDPFTPEEAEHINNLMSQADSVSRVHHNMTDRRESNAALWEKVMIAQFVVTGMMVFDFGTDTIYIYRESAPVLTMTKDDYNARLKPIIDHYEADEDPDEYDYTSDIDKVLITL</sequence>
<proteinExistence type="predicted"/>
<dbReference type="AlphaFoldDB" id="A0A5C7J3V1"/>
<name>A0A5C7J3V1_9BACT</name>
<accession>A0A5C7J3V1</accession>
<organism evidence="1 2">
    <name type="scientific">Candidatus Dojkabacteria bacterium</name>
    <dbReference type="NCBI Taxonomy" id="2099670"/>
    <lineage>
        <taxon>Bacteria</taxon>
        <taxon>Candidatus Dojkabacteria</taxon>
    </lineage>
</organism>
<reference evidence="1 2" key="1">
    <citation type="submission" date="2018-09" db="EMBL/GenBank/DDBJ databases">
        <title>Metagenome Assembled Genomes from an Advanced Water Purification Facility.</title>
        <authorList>
            <person name="Stamps B.W."/>
            <person name="Spear J.R."/>
        </authorList>
    </citation>
    <scope>NUCLEOTIDE SEQUENCE [LARGE SCALE GENOMIC DNA]</scope>
    <source>
        <strain evidence="1">Bin_63_2</strain>
    </source>
</reference>
<protein>
    <submittedName>
        <fullName evidence="1">Uncharacterized protein</fullName>
    </submittedName>
</protein>
<dbReference type="Proteomes" id="UP000321026">
    <property type="component" value="Unassembled WGS sequence"/>
</dbReference>